<proteinExistence type="predicted"/>
<evidence type="ECO:0000256" key="1">
    <source>
        <dbReference type="SAM" id="SignalP"/>
    </source>
</evidence>
<gene>
    <name evidence="2" type="ORF">E1809_12270</name>
</gene>
<dbReference type="Proteomes" id="UP000295511">
    <property type="component" value="Unassembled WGS sequence"/>
</dbReference>
<dbReference type="EMBL" id="SMRU01000013">
    <property type="protein sequence ID" value="TDF95286.1"/>
    <property type="molecule type" value="Genomic_DNA"/>
</dbReference>
<sequence length="205" mass="22480">MRKQPRGRMRIALATGSLVAAGALITAATFTDYADVAVKLDGSRNTFDIVTAGKVDRTWLPSDADWVQANPHAYRVSLTSDNSGYLMAPGSTVDLRIAAKNNSPRLSGLLSLRILDPQPRHDAKDPVTGTYLELFDQLVFTVADGGKVLLDRVPADRLTSISWPDPIKAGERKVLDVRIEMPSTVDNRWQQASTDIQFNFEAVNL</sequence>
<organism evidence="2 3">
    <name type="scientific">Arthrobacter terricola</name>
    <dbReference type="NCBI Taxonomy" id="2547396"/>
    <lineage>
        <taxon>Bacteria</taxon>
        <taxon>Bacillati</taxon>
        <taxon>Actinomycetota</taxon>
        <taxon>Actinomycetes</taxon>
        <taxon>Micrococcales</taxon>
        <taxon>Micrococcaceae</taxon>
        <taxon>Arthrobacter</taxon>
    </lineage>
</organism>
<evidence type="ECO:0000313" key="2">
    <source>
        <dbReference type="EMBL" id="TDF95286.1"/>
    </source>
</evidence>
<keyword evidence="1" id="KW-0732">Signal</keyword>
<keyword evidence="3" id="KW-1185">Reference proteome</keyword>
<reference evidence="2 3" key="1">
    <citation type="submission" date="2019-03" db="EMBL/GenBank/DDBJ databases">
        <title>Whole genome sequence of Arthrobacter sp JH1-1.</title>
        <authorList>
            <person name="Trinh H.N."/>
        </authorList>
    </citation>
    <scope>NUCLEOTIDE SEQUENCE [LARGE SCALE GENOMIC DNA]</scope>
    <source>
        <strain evidence="2 3">JH1-1</strain>
    </source>
</reference>
<protein>
    <submittedName>
        <fullName evidence="2">Uncharacterized protein</fullName>
    </submittedName>
</protein>
<dbReference type="AlphaFoldDB" id="A0A4R5KIQ4"/>
<feature type="chain" id="PRO_5038577758" evidence="1">
    <location>
        <begin position="21"/>
        <end position="205"/>
    </location>
</feature>
<feature type="signal peptide" evidence="1">
    <location>
        <begin position="1"/>
        <end position="20"/>
    </location>
</feature>
<dbReference type="RefSeq" id="WP_133204519.1">
    <property type="nucleotide sequence ID" value="NZ_SMRU01000013.1"/>
</dbReference>
<dbReference type="OrthoDB" id="4990107at2"/>
<accession>A0A4R5KIQ4</accession>
<name>A0A4R5KIQ4_9MICC</name>
<evidence type="ECO:0000313" key="3">
    <source>
        <dbReference type="Proteomes" id="UP000295511"/>
    </source>
</evidence>
<comment type="caution">
    <text evidence="2">The sequence shown here is derived from an EMBL/GenBank/DDBJ whole genome shotgun (WGS) entry which is preliminary data.</text>
</comment>